<evidence type="ECO:0000313" key="2">
    <source>
        <dbReference type="Proteomes" id="UP000603141"/>
    </source>
</evidence>
<sequence>MMLADTSTINIDSRSIIITAFATKDPHQALEWAQGKSELSTVLATIGSHNPQLAAQYCREILEQGNPQSVDLDETIYNISEALAKSGAKALLDFSLSMPTHSRFSILSSYLTQVPDEEQAMVLDEITKLQETNSIPPRQVATMFSEYARTNPELAKAWLASLPPSTSRDNLDIAMAKSLNANAKPNEARDQLARAIRSNAGEELKLLNRIALNDVEILPAFSAALPESVELKASDLQQRANIILTNPSDKGPTGIVDIAIALKGKDQQAELLSTALNQVVDLIQSNSGSNIQLNENDFLTLQSRIEALGLIDRNAEQVQAALDRARSALHSPSN</sequence>
<reference evidence="1" key="1">
    <citation type="submission" date="2021-01" db="EMBL/GenBank/DDBJ databases">
        <title>Modified the classification status of verrucomicrobia.</title>
        <authorList>
            <person name="Feng X."/>
        </authorList>
    </citation>
    <scope>NUCLEOTIDE SEQUENCE</scope>
    <source>
        <strain evidence="1">KCTC 22041</strain>
    </source>
</reference>
<name>A0A934VPS8_9BACT</name>
<evidence type="ECO:0000313" key="1">
    <source>
        <dbReference type="EMBL" id="MBK1881346.1"/>
    </source>
</evidence>
<comment type="caution">
    <text evidence="1">The sequence shown here is derived from an EMBL/GenBank/DDBJ whole genome shotgun (WGS) entry which is preliminary data.</text>
</comment>
<dbReference type="RefSeq" id="WP_200267456.1">
    <property type="nucleotide sequence ID" value="NZ_JAENIJ010000003.1"/>
</dbReference>
<dbReference type="AlphaFoldDB" id="A0A934VPS8"/>
<gene>
    <name evidence="1" type="ORF">JIN85_02900</name>
</gene>
<accession>A0A934VPS8</accession>
<protein>
    <submittedName>
        <fullName evidence="1">Uncharacterized protein</fullName>
    </submittedName>
</protein>
<keyword evidence="2" id="KW-1185">Reference proteome</keyword>
<dbReference type="EMBL" id="JAENIJ010000003">
    <property type="protein sequence ID" value="MBK1881346.1"/>
    <property type="molecule type" value="Genomic_DNA"/>
</dbReference>
<proteinExistence type="predicted"/>
<organism evidence="1 2">
    <name type="scientific">Luteolibacter pohnpeiensis</name>
    <dbReference type="NCBI Taxonomy" id="454153"/>
    <lineage>
        <taxon>Bacteria</taxon>
        <taxon>Pseudomonadati</taxon>
        <taxon>Verrucomicrobiota</taxon>
        <taxon>Verrucomicrobiia</taxon>
        <taxon>Verrucomicrobiales</taxon>
        <taxon>Verrucomicrobiaceae</taxon>
        <taxon>Luteolibacter</taxon>
    </lineage>
</organism>
<dbReference type="Proteomes" id="UP000603141">
    <property type="component" value="Unassembled WGS sequence"/>
</dbReference>